<dbReference type="Gene3D" id="3.40.50.300">
    <property type="entry name" value="P-loop containing nucleotide triphosphate hydrolases"/>
    <property type="match status" value="1"/>
</dbReference>
<dbReference type="InterPro" id="IPR003593">
    <property type="entry name" value="AAA+_ATPase"/>
</dbReference>
<sequence>MELEIKNISKIYNNGVHALKDVNLTLTPGMFGLLGPNGAGKSSIMRTIATLQQPDSGDILFNGQSILKKPNLFRQKLGYLPQEFGVYSNESALSLLDYFARLKGIKNTKQRKQRIEELLHLVNLTEHCHKAVDTYSGGMRQRFGIAQVLLAEPQVIIVDEPTAGLDPAERNRFYAILHHLTSQAIVILSTHIVADVTDLCNDMAILNKGEILARGAPDELVHSIQGSIWQKSVTKDELAQLRAQHKVLSTRIVKGEIKATIQTTQATTGFLPAIADLEDFYFSYVPELAV</sequence>
<dbReference type="EMBL" id="PPSX01000096">
    <property type="protein sequence ID" value="RZQ51498.1"/>
    <property type="molecule type" value="Genomic_DNA"/>
</dbReference>
<dbReference type="InterPro" id="IPR003439">
    <property type="entry name" value="ABC_transporter-like_ATP-bd"/>
</dbReference>
<evidence type="ECO:0000256" key="1">
    <source>
        <dbReference type="ARBA" id="ARBA00005417"/>
    </source>
</evidence>
<dbReference type="PROSITE" id="PS00211">
    <property type="entry name" value="ABC_TRANSPORTER_1"/>
    <property type="match status" value="1"/>
</dbReference>
<dbReference type="SUPFAM" id="SSF52540">
    <property type="entry name" value="P-loop containing nucleoside triphosphate hydrolases"/>
    <property type="match status" value="1"/>
</dbReference>
<evidence type="ECO:0000256" key="2">
    <source>
        <dbReference type="ARBA" id="ARBA00022448"/>
    </source>
</evidence>
<dbReference type="InterPro" id="IPR027417">
    <property type="entry name" value="P-loop_NTPase"/>
</dbReference>
<dbReference type="PANTHER" id="PTHR43335">
    <property type="entry name" value="ABC TRANSPORTER, ATP-BINDING PROTEIN"/>
    <property type="match status" value="1"/>
</dbReference>
<keyword evidence="3" id="KW-0547">Nucleotide-binding</keyword>
<dbReference type="PANTHER" id="PTHR43335:SF2">
    <property type="entry name" value="ABC TRANSPORTER, ATP-BINDING PROTEIN"/>
    <property type="match status" value="1"/>
</dbReference>
<evidence type="ECO:0000256" key="3">
    <source>
        <dbReference type="ARBA" id="ARBA00022741"/>
    </source>
</evidence>
<reference evidence="6 7" key="1">
    <citation type="submission" date="2018-01" db="EMBL/GenBank/DDBJ databases">
        <title>Co-occurrence of chitin degradation, pigmentation and bioactivity in marine Pseudoalteromonas.</title>
        <authorList>
            <person name="Paulsen S."/>
            <person name="Gram L."/>
            <person name="Machado H."/>
        </authorList>
    </citation>
    <scope>NUCLEOTIDE SEQUENCE [LARGE SCALE GENOMIC DNA]</scope>
    <source>
        <strain evidence="6 7">S3898</strain>
    </source>
</reference>
<dbReference type="CDD" id="cd03264">
    <property type="entry name" value="ABC_drug_resistance_like"/>
    <property type="match status" value="1"/>
</dbReference>
<dbReference type="Proteomes" id="UP000291338">
    <property type="component" value="Unassembled WGS sequence"/>
</dbReference>
<evidence type="ECO:0000259" key="5">
    <source>
        <dbReference type="PROSITE" id="PS50893"/>
    </source>
</evidence>
<keyword evidence="4 6" id="KW-0067">ATP-binding</keyword>
<accession>A0A4V2EJ88</accession>
<dbReference type="RefSeq" id="WP_130257100.1">
    <property type="nucleotide sequence ID" value="NZ_PPSX01000096.1"/>
</dbReference>
<dbReference type="GO" id="GO:0005524">
    <property type="term" value="F:ATP binding"/>
    <property type="evidence" value="ECO:0007669"/>
    <property type="project" value="UniProtKB-KW"/>
</dbReference>
<organism evidence="6 7">
    <name type="scientific">Pseudoalteromonas phenolica</name>
    <dbReference type="NCBI Taxonomy" id="161398"/>
    <lineage>
        <taxon>Bacteria</taxon>
        <taxon>Pseudomonadati</taxon>
        <taxon>Pseudomonadota</taxon>
        <taxon>Gammaproteobacteria</taxon>
        <taxon>Alteromonadales</taxon>
        <taxon>Pseudoalteromonadaceae</taxon>
        <taxon>Pseudoalteromonas</taxon>
    </lineage>
</organism>
<dbReference type="AlphaFoldDB" id="A0A4V2EJ88"/>
<dbReference type="PROSITE" id="PS50893">
    <property type="entry name" value="ABC_TRANSPORTER_2"/>
    <property type="match status" value="1"/>
</dbReference>
<comment type="similarity">
    <text evidence="1">Belongs to the ABC transporter superfamily.</text>
</comment>
<evidence type="ECO:0000256" key="4">
    <source>
        <dbReference type="ARBA" id="ARBA00022840"/>
    </source>
</evidence>
<gene>
    <name evidence="6" type="ORF">C1E23_19220</name>
</gene>
<evidence type="ECO:0000313" key="6">
    <source>
        <dbReference type="EMBL" id="RZQ51498.1"/>
    </source>
</evidence>
<feature type="domain" description="ABC transporter" evidence="5">
    <location>
        <begin position="3"/>
        <end position="233"/>
    </location>
</feature>
<dbReference type="SMART" id="SM00382">
    <property type="entry name" value="AAA"/>
    <property type="match status" value="1"/>
</dbReference>
<comment type="caution">
    <text evidence="6">The sequence shown here is derived from an EMBL/GenBank/DDBJ whole genome shotgun (WGS) entry which is preliminary data.</text>
</comment>
<evidence type="ECO:0000313" key="7">
    <source>
        <dbReference type="Proteomes" id="UP000291338"/>
    </source>
</evidence>
<dbReference type="Pfam" id="PF00005">
    <property type="entry name" value="ABC_tran"/>
    <property type="match status" value="1"/>
</dbReference>
<name>A0A4V2EJ88_9GAMM</name>
<keyword evidence="2" id="KW-0813">Transport</keyword>
<dbReference type="GO" id="GO:0016887">
    <property type="term" value="F:ATP hydrolysis activity"/>
    <property type="evidence" value="ECO:0007669"/>
    <property type="project" value="InterPro"/>
</dbReference>
<proteinExistence type="inferred from homology"/>
<protein>
    <submittedName>
        <fullName evidence="6">Multidrug ABC transporter ATP-binding protein</fullName>
    </submittedName>
</protein>
<dbReference type="InterPro" id="IPR017871">
    <property type="entry name" value="ABC_transporter-like_CS"/>
</dbReference>